<dbReference type="GeneID" id="7842136"/>
<evidence type="ECO:0000256" key="4">
    <source>
        <dbReference type="ARBA" id="ARBA00022786"/>
    </source>
</evidence>
<dbReference type="GO" id="GO:0005829">
    <property type="term" value="C:cytosol"/>
    <property type="evidence" value="ECO:0007669"/>
    <property type="project" value="TreeGrafter"/>
</dbReference>
<dbReference type="eggNOG" id="KOG1865">
    <property type="taxonomic scope" value="Eukaryota"/>
</dbReference>
<dbReference type="FunFam" id="3.90.70.10:FF:000119">
    <property type="entry name" value="Ubiquitin specific peptidase 36"/>
    <property type="match status" value="1"/>
</dbReference>
<keyword evidence="4 7" id="KW-0833">Ubl conjugation pathway</keyword>
<gene>
    <name evidence="10" type="ORF">TTHERM_00842620</name>
</gene>
<dbReference type="SUPFAM" id="SSF54001">
    <property type="entry name" value="Cysteine proteinases"/>
    <property type="match status" value="1"/>
</dbReference>
<dbReference type="PROSITE" id="PS50235">
    <property type="entry name" value="USP_3"/>
    <property type="match status" value="1"/>
</dbReference>
<comment type="catalytic activity">
    <reaction evidence="1 7">
        <text>Thiol-dependent hydrolysis of ester, thioester, amide, peptide and isopeptide bonds formed by the C-terminal Gly of ubiquitin (a 76-residue protein attached to proteins as an intracellular targeting signal).</text>
        <dbReference type="EC" id="3.4.19.12"/>
    </reaction>
</comment>
<dbReference type="GO" id="GO:0004843">
    <property type="term" value="F:cysteine-type deubiquitinase activity"/>
    <property type="evidence" value="ECO:0007669"/>
    <property type="project" value="UniProtKB-UniRule"/>
</dbReference>
<dbReference type="PANTHER" id="PTHR24006">
    <property type="entry name" value="UBIQUITIN CARBOXYL-TERMINAL HYDROLASE"/>
    <property type="match status" value="1"/>
</dbReference>
<protein>
    <recommendedName>
        <fullName evidence="7">Ubiquitin carboxyl-terminal hydrolase</fullName>
        <ecNumber evidence="7">3.4.19.12</ecNumber>
    </recommendedName>
</protein>
<dbReference type="STRING" id="312017.I7MMV5"/>
<dbReference type="InterPro" id="IPR001394">
    <property type="entry name" value="Peptidase_C19_UCH"/>
</dbReference>
<dbReference type="KEGG" id="tet:TTHERM_00842620"/>
<evidence type="ECO:0000256" key="8">
    <source>
        <dbReference type="SAM" id="MobiDB-lite"/>
    </source>
</evidence>
<evidence type="ECO:0000259" key="9">
    <source>
        <dbReference type="PROSITE" id="PS50235"/>
    </source>
</evidence>
<name>I7MMV5_TETTS</name>
<evidence type="ECO:0000313" key="10">
    <source>
        <dbReference type="EMBL" id="EAS07036.2"/>
    </source>
</evidence>
<dbReference type="GO" id="GO:0005634">
    <property type="term" value="C:nucleus"/>
    <property type="evidence" value="ECO:0007669"/>
    <property type="project" value="TreeGrafter"/>
</dbReference>
<dbReference type="Gene3D" id="3.90.70.10">
    <property type="entry name" value="Cysteine proteinases"/>
    <property type="match status" value="1"/>
</dbReference>
<organism evidence="10 11">
    <name type="scientific">Tetrahymena thermophila (strain SB210)</name>
    <dbReference type="NCBI Taxonomy" id="312017"/>
    <lineage>
        <taxon>Eukaryota</taxon>
        <taxon>Sar</taxon>
        <taxon>Alveolata</taxon>
        <taxon>Ciliophora</taxon>
        <taxon>Intramacronucleata</taxon>
        <taxon>Oligohymenophorea</taxon>
        <taxon>Hymenostomatida</taxon>
        <taxon>Tetrahymenina</taxon>
        <taxon>Tetrahymenidae</taxon>
        <taxon>Tetrahymena</taxon>
    </lineage>
</organism>
<proteinExistence type="inferred from homology"/>
<dbReference type="PROSITE" id="PS00973">
    <property type="entry name" value="USP_2"/>
    <property type="match status" value="1"/>
</dbReference>
<feature type="region of interest" description="Disordered" evidence="8">
    <location>
        <begin position="444"/>
        <end position="501"/>
    </location>
</feature>
<dbReference type="GO" id="GO:0006508">
    <property type="term" value="P:proteolysis"/>
    <property type="evidence" value="ECO:0007669"/>
    <property type="project" value="UniProtKB-KW"/>
</dbReference>
<accession>I7MMV5</accession>
<keyword evidence="3 7" id="KW-0645">Protease</keyword>
<feature type="compositionally biased region" description="Low complexity" evidence="8">
    <location>
        <begin position="765"/>
        <end position="780"/>
    </location>
</feature>
<reference evidence="11" key="1">
    <citation type="journal article" date="2006" name="PLoS Biol.">
        <title>Macronuclear genome sequence of the ciliate Tetrahymena thermophila, a model eukaryote.</title>
        <authorList>
            <person name="Eisen J.A."/>
            <person name="Coyne R.S."/>
            <person name="Wu M."/>
            <person name="Wu D."/>
            <person name="Thiagarajan M."/>
            <person name="Wortman J.R."/>
            <person name="Badger J.H."/>
            <person name="Ren Q."/>
            <person name="Amedeo P."/>
            <person name="Jones K.M."/>
            <person name="Tallon L.J."/>
            <person name="Delcher A.L."/>
            <person name="Salzberg S.L."/>
            <person name="Silva J.C."/>
            <person name="Haas B.J."/>
            <person name="Majoros W.H."/>
            <person name="Farzad M."/>
            <person name="Carlton J.M."/>
            <person name="Smith R.K. Jr."/>
            <person name="Garg J."/>
            <person name="Pearlman R.E."/>
            <person name="Karrer K.M."/>
            <person name="Sun L."/>
            <person name="Manning G."/>
            <person name="Elde N.C."/>
            <person name="Turkewitz A.P."/>
            <person name="Asai D.J."/>
            <person name="Wilkes D.E."/>
            <person name="Wang Y."/>
            <person name="Cai H."/>
            <person name="Collins K."/>
            <person name="Stewart B.A."/>
            <person name="Lee S.R."/>
            <person name="Wilamowska K."/>
            <person name="Weinberg Z."/>
            <person name="Ruzzo W.L."/>
            <person name="Wloga D."/>
            <person name="Gaertig J."/>
            <person name="Frankel J."/>
            <person name="Tsao C.-C."/>
            <person name="Gorovsky M.A."/>
            <person name="Keeling P.J."/>
            <person name="Waller R.F."/>
            <person name="Patron N.J."/>
            <person name="Cherry J.M."/>
            <person name="Stover N.A."/>
            <person name="Krieger C.J."/>
            <person name="del Toro C."/>
            <person name="Ryder H.F."/>
            <person name="Williamson S.C."/>
            <person name="Barbeau R.A."/>
            <person name="Hamilton E.P."/>
            <person name="Orias E."/>
        </authorList>
    </citation>
    <scope>NUCLEOTIDE SEQUENCE [LARGE SCALE GENOMIC DNA]</scope>
    <source>
        <strain evidence="11">SB210</strain>
    </source>
</reference>
<dbReference type="Proteomes" id="UP000009168">
    <property type="component" value="Unassembled WGS sequence"/>
</dbReference>
<evidence type="ECO:0000256" key="6">
    <source>
        <dbReference type="ARBA" id="ARBA00022807"/>
    </source>
</evidence>
<feature type="region of interest" description="Disordered" evidence="8">
    <location>
        <begin position="765"/>
        <end position="788"/>
    </location>
</feature>
<dbReference type="EC" id="3.4.19.12" evidence="7"/>
<dbReference type="Pfam" id="PF00443">
    <property type="entry name" value="UCH"/>
    <property type="match status" value="1"/>
</dbReference>
<evidence type="ECO:0000256" key="2">
    <source>
        <dbReference type="ARBA" id="ARBA00009085"/>
    </source>
</evidence>
<dbReference type="InterPro" id="IPR050164">
    <property type="entry name" value="Peptidase_C19"/>
</dbReference>
<keyword evidence="6 7" id="KW-0788">Thiol protease</keyword>
<feature type="region of interest" description="Disordered" evidence="8">
    <location>
        <begin position="601"/>
        <end position="631"/>
    </location>
</feature>
<keyword evidence="11" id="KW-1185">Reference proteome</keyword>
<dbReference type="AlphaFoldDB" id="I7MMV5"/>
<feature type="domain" description="USP" evidence="9">
    <location>
        <begin position="55"/>
        <end position="355"/>
    </location>
</feature>
<feature type="compositionally biased region" description="Polar residues" evidence="8">
    <location>
        <begin position="601"/>
        <end position="629"/>
    </location>
</feature>
<dbReference type="PROSITE" id="PS00972">
    <property type="entry name" value="USP_1"/>
    <property type="match status" value="1"/>
</dbReference>
<evidence type="ECO:0000256" key="7">
    <source>
        <dbReference type="RuleBase" id="RU366025"/>
    </source>
</evidence>
<comment type="similarity">
    <text evidence="2 7">Belongs to the peptidase C19 family.</text>
</comment>
<dbReference type="InterPro" id="IPR018200">
    <property type="entry name" value="USP_CS"/>
</dbReference>
<evidence type="ECO:0000256" key="5">
    <source>
        <dbReference type="ARBA" id="ARBA00022801"/>
    </source>
</evidence>
<dbReference type="GO" id="GO:0016579">
    <property type="term" value="P:protein deubiquitination"/>
    <property type="evidence" value="ECO:0007669"/>
    <property type="project" value="InterPro"/>
</dbReference>
<evidence type="ECO:0000313" key="11">
    <source>
        <dbReference type="Proteomes" id="UP000009168"/>
    </source>
</evidence>
<dbReference type="InterPro" id="IPR028889">
    <property type="entry name" value="USP"/>
</dbReference>
<evidence type="ECO:0000256" key="3">
    <source>
        <dbReference type="ARBA" id="ARBA00022670"/>
    </source>
</evidence>
<keyword evidence="5 7" id="KW-0378">Hydrolase</keyword>
<dbReference type="InParanoid" id="I7MMV5"/>
<sequence>MDIESKNQPKIYEKMDFESGGIIKNASEQALKGKAVIESNFEIFNKWQKIHKIGPGLANLGNTCFFNSVLQCLTYTPPLANYLLSGEHKKTCPRKESFCAICLLEQHIEQCFSQNRPPVVQPRKIIQNMRYINKKFKLGRQDDSHELLRLLLESMQKSALDFKPKVDQKIEEATPIYKMFAGKLKSQVECSVCNYRSENIEAFYDLSLECKESVQKSFELFFRKEKLEGNNKYRCSKCKKLVEAQKGYVIHQLPNVLTLQIKRFNNFMMKINTHTQFPAEIDISKYVQQANKKPEIYDLYGVLIHIGGGLHFGHYYCYVKNSNDMWYCMNDSSVSQRSFQEVSKERPYLLFYVKREVITKPKRKSSADLSNLQKEVVKEAIKEAATAAIDQGKQQVLNEEQNVNNKQKTLCDEYKEIAKSEQCQEYMKQLDSLFAIKKKNEPEQKSEKIVEEKQQNKQEVKKDQIKQKQAEEQKQQDIQENKSEENKMEEEKDSNKQDQISKEIDDKFYQLQRDRMNNKYQRCQFQVVKLKKIKKLKYITDTFMRKRLRSQMANQLLYLGNSQASLQTISRQDSAEENKQKVKQINGVYVNSEALAQNIVSTKSDQSLKPTSNGSTAQSTPETKQSKQANEVLKQKEAKIGEITQNNLEYGGLIKTLQQKNEVSQKVNGQQIVNQSENKKSTNSPLNLSSLELLSQNDSGSQLWNSKESQQLAQFRNKVKEHNKNILEYQKKEKDEYDVEYDKGKLKKIKKKKEKQRINFDKLAQQQQKNKNKNGYQQYLKKNKKQYK</sequence>
<evidence type="ECO:0000256" key="1">
    <source>
        <dbReference type="ARBA" id="ARBA00000707"/>
    </source>
</evidence>
<dbReference type="EMBL" id="GG662249">
    <property type="protein sequence ID" value="EAS07036.2"/>
    <property type="molecule type" value="Genomic_DNA"/>
</dbReference>
<dbReference type="InterPro" id="IPR038765">
    <property type="entry name" value="Papain-like_cys_pep_sf"/>
</dbReference>
<dbReference type="RefSeq" id="XP_001027278.2">
    <property type="nucleotide sequence ID" value="XM_001027278.2"/>
</dbReference>
<dbReference type="PANTHER" id="PTHR24006:SF758">
    <property type="entry name" value="UBIQUITIN CARBOXYL-TERMINAL HYDROLASE 36"/>
    <property type="match status" value="1"/>
</dbReference>
<dbReference type="OrthoDB" id="420187at2759"/>